<dbReference type="VEuPathDB" id="TrichDB:TRFO_23509"/>
<dbReference type="Proteomes" id="UP000179807">
    <property type="component" value="Unassembled WGS sequence"/>
</dbReference>
<reference evidence="2" key="1">
    <citation type="submission" date="2016-10" db="EMBL/GenBank/DDBJ databases">
        <authorList>
            <person name="Benchimol M."/>
            <person name="Almeida L.G."/>
            <person name="Vasconcelos A.T."/>
            <person name="Perreira-Neves A."/>
            <person name="Rosa I.A."/>
            <person name="Tasca T."/>
            <person name="Bogo M.R."/>
            <person name="de Souza W."/>
        </authorList>
    </citation>
    <scope>NUCLEOTIDE SEQUENCE [LARGE SCALE GENOMIC DNA]</scope>
    <source>
        <strain evidence="2">K</strain>
    </source>
</reference>
<feature type="region of interest" description="Disordered" evidence="1">
    <location>
        <begin position="285"/>
        <end position="385"/>
    </location>
</feature>
<protein>
    <submittedName>
        <fullName evidence="2">Uncharacterized protein</fullName>
    </submittedName>
</protein>
<dbReference type="GeneID" id="94837900"/>
<evidence type="ECO:0000313" key="2">
    <source>
        <dbReference type="EMBL" id="OHT08071.1"/>
    </source>
</evidence>
<dbReference type="AlphaFoldDB" id="A0A1J4K9H3"/>
<organism evidence="2 3">
    <name type="scientific">Tritrichomonas foetus</name>
    <dbReference type="NCBI Taxonomy" id="1144522"/>
    <lineage>
        <taxon>Eukaryota</taxon>
        <taxon>Metamonada</taxon>
        <taxon>Parabasalia</taxon>
        <taxon>Tritrichomonadida</taxon>
        <taxon>Tritrichomonadidae</taxon>
        <taxon>Tritrichomonas</taxon>
    </lineage>
</organism>
<evidence type="ECO:0000313" key="3">
    <source>
        <dbReference type="Proteomes" id="UP000179807"/>
    </source>
</evidence>
<dbReference type="EMBL" id="MLAK01000678">
    <property type="protein sequence ID" value="OHT08071.1"/>
    <property type="molecule type" value="Genomic_DNA"/>
</dbReference>
<evidence type="ECO:0000256" key="1">
    <source>
        <dbReference type="SAM" id="MobiDB-lite"/>
    </source>
</evidence>
<sequence>MLVVKYKIEIRILRILVNALHVYPKSQVWTNVGCTGMVPNKNQCTPQVRMSEDIEFNFPLEFHGFTTEANASYAYLTLSSFGPDGVSPVSHGRSKIRFSKMPNDRVFSIPLFHADISRINERIGSVSLLVHPVYENILFDSLTLEHQNMLRQIAFEYETNNKMTQNTQANPNPQNIQNPMNYNSLTPPPRNSFQYDPSMCNPNNVSADAFLNQLPQCIHAPQYSTQPIPQTSRQIIPQAIQQPSPLAASQTIHQQTIPQQAIPQVQQNLACAYCSQSRMSQFNSGNPFFPPGQTNESNFNSNANLNHPVYFSNNSHLNQQGNRSHINPLPPTPMQPLAPNVQTPTPTNSSQYAMPPSPSYFTPPGNSHSQHSIDQDLGPNPYDGI</sequence>
<comment type="caution">
    <text evidence="2">The sequence shown here is derived from an EMBL/GenBank/DDBJ whole genome shotgun (WGS) entry which is preliminary data.</text>
</comment>
<accession>A0A1J4K9H3</accession>
<feature type="compositionally biased region" description="Polar residues" evidence="1">
    <location>
        <begin position="311"/>
        <end position="325"/>
    </location>
</feature>
<keyword evidence="3" id="KW-1185">Reference proteome</keyword>
<name>A0A1J4K9H3_9EUKA</name>
<proteinExistence type="predicted"/>
<feature type="compositionally biased region" description="Low complexity" evidence="1">
    <location>
        <begin position="295"/>
        <end position="306"/>
    </location>
</feature>
<feature type="compositionally biased region" description="Polar residues" evidence="1">
    <location>
        <begin position="340"/>
        <end position="352"/>
    </location>
</feature>
<gene>
    <name evidence="2" type="ORF">TRFO_23509</name>
</gene>
<dbReference type="RefSeq" id="XP_068361207.1">
    <property type="nucleotide sequence ID" value="XM_068503196.1"/>
</dbReference>